<dbReference type="GO" id="GO:0006384">
    <property type="term" value="P:transcription initiation at RNA polymerase III promoter"/>
    <property type="evidence" value="ECO:0007669"/>
    <property type="project" value="InterPro"/>
</dbReference>
<dbReference type="GO" id="GO:0001003">
    <property type="term" value="F:RNA polymerase III type 2 promoter sequence-specific DNA binding"/>
    <property type="evidence" value="ECO:0007669"/>
    <property type="project" value="TreeGrafter"/>
</dbReference>
<proteinExistence type="predicted"/>
<sequence length="166" mass="19308">MSWSKPKTSIISSEDLEDSAKIESSKEEINPQEEEERLKDIYLFRSGRIPPYRQMFYQFKDLQNEEAQSLIRKSFNGSTCDEKSGWFLPGTDQKLRDLLTESLNVHIANENQTDLKEEEERGKRGGSDEEALSDEFEDEEEDPIISEMKFLHNSSSDEEEDEEDKA</sequence>
<dbReference type="OrthoDB" id="5598268at2759"/>
<organism evidence="2 3">
    <name type="scientific">Caligus rogercresseyi</name>
    <name type="common">Sea louse</name>
    <dbReference type="NCBI Taxonomy" id="217165"/>
    <lineage>
        <taxon>Eukaryota</taxon>
        <taxon>Metazoa</taxon>
        <taxon>Ecdysozoa</taxon>
        <taxon>Arthropoda</taxon>
        <taxon>Crustacea</taxon>
        <taxon>Multicrustacea</taxon>
        <taxon>Hexanauplia</taxon>
        <taxon>Copepoda</taxon>
        <taxon>Siphonostomatoida</taxon>
        <taxon>Caligidae</taxon>
        <taxon>Caligus</taxon>
    </lineage>
</organism>
<dbReference type="AlphaFoldDB" id="A0A7T8QVN5"/>
<dbReference type="PANTHER" id="PTHR13230">
    <property type="entry name" value="GENERAL TRANSCRIPTION FACTOR IIIC, POLYPEPTIDE 5"/>
    <property type="match status" value="1"/>
</dbReference>
<feature type="compositionally biased region" description="Polar residues" evidence="1">
    <location>
        <begin position="1"/>
        <end position="12"/>
    </location>
</feature>
<dbReference type="Proteomes" id="UP000595437">
    <property type="component" value="Chromosome 1"/>
</dbReference>
<dbReference type="PANTHER" id="PTHR13230:SF5">
    <property type="entry name" value="GENERAL TRANSCRIPTION FACTOR 3C POLYPEPTIDE 5"/>
    <property type="match status" value="1"/>
</dbReference>
<accession>A0A7T8QVN5</accession>
<dbReference type="InterPro" id="IPR040454">
    <property type="entry name" value="TF_IIIC_Tfc1/Sfc1"/>
</dbReference>
<evidence type="ECO:0000313" key="3">
    <source>
        <dbReference type="Proteomes" id="UP000595437"/>
    </source>
</evidence>
<evidence type="ECO:0000313" key="2">
    <source>
        <dbReference type="EMBL" id="QQP56794.1"/>
    </source>
</evidence>
<protein>
    <submittedName>
        <fullName evidence="2">General transcription factor IIIC_ polypeptide 5 63kDa</fullName>
    </submittedName>
</protein>
<keyword evidence="3" id="KW-1185">Reference proteome</keyword>
<evidence type="ECO:0000256" key="1">
    <source>
        <dbReference type="SAM" id="MobiDB-lite"/>
    </source>
</evidence>
<dbReference type="GO" id="GO:0000127">
    <property type="term" value="C:transcription factor TFIIIC complex"/>
    <property type="evidence" value="ECO:0007669"/>
    <property type="project" value="InterPro"/>
</dbReference>
<dbReference type="GO" id="GO:0001002">
    <property type="term" value="F:RNA polymerase III type 1 promoter sequence-specific DNA binding"/>
    <property type="evidence" value="ECO:0007669"/>
    <property type="project" value="TreeGrafter"/>
</dbReference>
<feature type="region of interest" description="Disordered" evidence="1">
    <location>
        <begin position="1"/>
        <end position="34"/>
    </location>
</feature>
<feature type="compositionally biased region" description="Acidic residues" evidence="1">
    <location>
        <begin position="128"/>
        <end position="144"/>
    </location>
</feature>
<feature type="compositionally biased region" description="Acidic residues" evidence="1">
    <location>
        <begin position="156"/>
        <end position="166"/>
    </location>
</feature>
<feature type="region of interest" description="Disordered" evidence="1">
    <location>
        <begin position="109"/>
        <end position="166"/>
    </location>
</feature>
<name>A0A7T8QVN5_CALRO</name>
<feature type="compositionally biased region" description="Basic and acidic residues" evidence="1">
    <location>
        <begin position="113"/>
        <end position="127"/>
    </location>
</feature>
<gene>
    <name evidence="2" type="ORF">FKW44_001577</name>
</gene>
<feature type="compositionally biased region" description="Basic and acidic residues" evidence="1">
    <location>
        <begin position="18"/>
        <end position="29"/>
    </location>
</feature>
<dbReference type="EMBL" id="CP045890">
    <property type="protein sequence ID" value="QQP56794.1"/>
    <property type="molecule type" value="Genomic_DNA"/>
</dbReference>
<reference evidence="3" key="1">
    <citation type="submission" date="2021-01" db="EMBL/GenBank/DDBJ databases">
        <title>Caligus Genome Assembly.</title>
        <authorList>
            <person name="Gallardo-Escarate C."/>
        </authorList>
    </citation>
    <scope>NUCLEOTIDE SEQUENCE [LARGE SCALE GENOMIC DNA]</scope>
</reference>